<proteinExistence type="inferred from homology"/>
<keyword evidence="4" id="KW-1134">Transmembrane beta strand</keyword>
<evidence type="ECO:0000256" key="7">
    <source>
        <dbReference type="ARBA" id="ARBA00023136"/>
    </source>
</evidence>
<keyword evidence="6 10" id="KW-0732">Signal</keyword>
<comment type="subcellular location">
    <subcellularLocation>
        <location evidence="1 9">Cell outer membrane</location>
        <topology evidence="1 9">Multi-pass membrane protein</topology>
    </subcellularLocation>
</comment>
<dbReference type="OrthoDB" id="6554712at2"/>
<reference evidence="13 14" key="1">
    <citation type="submission" date="2017-08" db="EMBL/GenBank/DDBJ databases">
        <title>Draft Genome Sequence of Hafnia alvei CITHA-6 Isolated from Raw Bovine Milk.</title>
        <authorList>
            <person name="Culligan E.P."/>
            <person name="Mcsweeney A."/>
            <person name="O'Doherty C."/>
            <person name="Gleeson E."/>
            <person name="O'Riordan D."/>
            <person name="Sleator R.D."/>
        </authorList>
    </citation>
    <scope>NUCLEOTIDE SEQUENCE [LARGE SCALE GENOMIC DNA]</scope>
    <source>
        <strain evidence="13 14">CITHA-6</strain>
    </source>
</reference>
<keyword evidence="14" id="KW-1185">Reference proteome</keyword>
<evidence type="ECO:0000256" key="6">
    <source>
        <dbReference type="ARBA" id="ARBA00022729"/>
    </source>
</evidence>
<evidence type="ECO:0000256" key="2">
    <source>
        <dbReference type="ARBA" id="ARBA00008064"/>
    </source>
</evidence>
<dbReference type="Gene3D" id="2.60.40.3110">
    <property type="match status" value="1"/>
</dbReference>
<dbReference type="Gene3D" id="2.60.40.2610">
    <property type="entry name" value="Outer membrane usher protein FimD, plug domain"/>
    <property type="match status" value="1"/>
</dbReference>
<evidence type="ECO:0000259" key="11">
    <source>
        <dbReference type="Pfam" id="PF13953"/>
    </source>
</evidence>
<dbReference type="EMBL" id="NQMS01000005">
    <property type="protein sequence ID" value="PAV95977.1"/>
    <property type="molecule type" value="Genomic_DNA"/>
</dbReference>
<protein>
    <submittedName>
        <fullName evidence="13">PapC/FimD family outer membrane usher protein</fullName>
    </submittedName>
</protein>
<dbReference type="InterPro" id="IPR043142">
    <property type="entry name" value="PapC-like_C_sf"/>
</dbReference>
<organism evidence="13 14">
    <name type="scientific">Hafnia paralvei</name>
    <dbReference type="NCBI Taxonomy" id="546367"/>
    <lineage>
        <taxon>Bacteria</taxon>
        <taxon>Pseudomonadati</taxon>
        <taxon>Pseudomonadota</taxon>
        <taxon>Gammaproteobacteria</taxon>
        <taxon>Enterobacterales</taxon>
        <taxon>Hafniaceae</taxon>
        <taxon>Hafnia</taxon>
    </lineage>
</organism>
<comment type="caution">
    <text evidence="13">The sequence shown here is derived from an EMBL/GenBank/DDBJ whole genome shotgun (WGS) entry which is preliminary data.</text>
</comment>
<dbReference type="InterPro" id="IPR042186">
    <property type="entry name" value="FimD_plug_dom"/>
</dbReference>
<keyword evidence="5 9" id="KW-0812">Transmembrane</keyword>
<dbReference type="Pfam" id="PF13954">
    <property type="entry name" value="PapC_N"/>
    <property type="match status" value="1"/>
</dbReference>
<keyword evidence="9" id="KW-1029">Fimbrium biogenesis</keyword>
<evidence type="ECO:0000256" key="4">
    <source>
        <dbReference type="ARBA" id="ARBA00022452"/>
    </source>
</evidence>
<keyword evidence="8 9" id="KW-0998">Cell outer membrane</keyword>
<dbReference type="GO" id="GO:0009279">
    <property type="term" value="C:cell outer membrane"/>
    <property type="evidence" value="ECO:0007669"/>
    <property type="project" value="UniProtKB-SubCell"/>
</dbReference>
<evidence type="ECO:0000313" key="14">
    <source>
        <dbReference type="Proteomes" id="UP000218796"/>
    </source>
</evidence>
<keyword evidence="3 9" id="KW-0813">Transport</keyword>
<feature type="domain" description="PapC-like C-terminal" evidence="11">
    <location>
        <begin position="752"/>
        <end position="806"/>
    </location>
</feature>
<dbReference type="RefSeq" id="WP_008815101.1">
    <property type="nucleotide sequence ID" value="NZ_CATYOV010000035.1"/>
</dbReference>
<feature type="chain" id="PRO_5030043116" evidence="10">
    <location>
        <begin position="27"/>
        <end position="824"/>
    </location>
</feature>
<dbReference type="FunFam" id="2.60.40.3110:FF:000001">
    <property type="entry name" value="Putative fimbrial outer membrane usher"/>
    <property type="match status" value="1"/>
</dbReference>
<evidence type="ECO:0000256" key="3">
    <source>
        <dbReference type="ARBA" id="ARBA00022448"/>
    </source>
</evidence>
<dbReference type="Pfam" id="PF00577">
    <property type="entry name" value="Usher"/>
    <property type="match status" value="1"/>
</dbReference>
<dbReference type="PANTHER" id="PTHR30451:SF10">
    <property type="entry name" value="OUTER MEMBRANE USHER PROTEIN YFCU-RELATED"/>
    <property type="match status" value="1"/>
</dbReference>
<dbReference type="Gene3D" id="2.60.40.2070">
    <property type="match status" value="1"/>
</dbReference>
<feature type="signal peptide" evidence="10">
    <location>
        <begin position="1"/>
        <end position="26"/>
    </location>
</feature>
<feature type="domain" description="PapC N-terminal" evidence="12">
    <location>
        <begin position="32"/>
        <end position="173"/>
    </location>
</feature>
<evidence type="ECO:0000256" key="9">
    <source>
        <dbReference type="RuleBase" id="RU003884"/>
    </source>
</evidence>
<dbReference type="Pfam" id="PF13953">
    <property type="entry name" value="PapC_C"/>
    <property type="match status" value="1"/>
</dbReference>
<dbReference type="KEGG" id="hpar:AL518_00990"/>
<evidence type="ECO:0000259" key="12">
    <source>
        <dbReference type="Pfam" id="PF13954"/>
    </source>
</evidence>
<dbReference type="InterPro" id="IPR025949">
    <property type="entry name" value="PapC-like_C"/>
</dbReference>
<dbReference type="InterPro" id="IPR018030">
    <property type="entry name" value="Fimbrial_membr_usher_CS"/>
</dbReference>
<dbReference type="AlphaFoldDB" id="A0A2A2MAV8"/>
<evidence type="ECO:0000256" key="1">
    <source>
        <dbReference type="ARBA" id="ARBA00004571"/>
    </source>
</evidence>
<dbReference type="GeneID" id="69637147"/>
<keyword evidence="7 9" id="KW-0472">Membrane</keyword>
<sequence>MLYSPKTKKNLLAVLIALFCYSDRVAADPMVEFNTDVLDASDRKNVDLKRFSSDNYVVPGNYLLDIRVNGQAVSQQNVIYRATANNADTSFVCLTPEQVDFLALKKEAQEKIHHVDPQCLDIKAIPGVELNNHEGILDITVPQAWMKYNDPDWVPPERWDDGVAGLVFDYSLSGQMTHQLKEGDSTHSLSAYGQTGFNAGAWRMRGEYQANYDNDGQHNLDWNQVYAYRPLPSLASKLTVGEIYLNSQVFDTVRFTGINMISDERMLPPSLQGYAPEIHGIAKSNAKVTVSQSGRVIYETTVPAGPFNIQDLRSSVRGTLDVKVEEQDGSVSTFQVNTANIPYLTRPGYVRYNTSIGKPSRYNHQLEGPAFYVGDFSWGISNAWSLYGGTMLTGNDYNAWSLGLGRDLNVLGALSADVTQSISRVPDQDSQKGMSFKLSYAKTFDEYNSAITFAGYRFSQKTFRSLSQYLDERYQKYDNVGREKEMYTITGNKTFWADNPDWATTMFLTYTHQNYWDRSGQDRYGITLGRSFRLAGVNGITANVSAWRSDYQGRRDDSFALSLSIPIGDSRWMGYDLQNSAGSTTQLASYSDNSDYNNLWRVRAGLGQNDRAAMDGYYQHRSQMAELNANLSYQQSRYVSVGGTMRGGFTATQYGAALHNSSATLDTARIMVDTSGIAGVPLNGKHAWTNSQGVAVVPDVVSYNSFDTRIDVDALDEDIEASKAISTTTLTEGAIGYQRFAVAQGEKMMALIRLADGSFPPFGSEIVNRDGVSVAMVMDNGMAWIAGVTPGEKLSANWNGKSQCQLKIPDHNLNSSKQLLLPCQ</sequence>
<comment type="similarity">
    <text evidence="2 9">Belongs to the fimbrial export usher family.</text>
</comment>
<dbReference type="InterPro" id="IPR037224">
    <property type="entry name" value="PapC_N_sf"/>
</dbReference>
<evidence type="ECO:0000256" key="10">
    <source>
        <dbReference type="SAM" id="SignalP"/>
    </source>
</evidence>
<name>A0A2A2MAV8_9GAMM</name>
<dbReference type="GO" id="GO:0015473">
    <property type="term" value="F:fimbrial usher porin activity"/>
    <property type="evidence" value="ECO:0007669"/>
    <property type="project" value="InterPro"/>
</dbReference>
<dbReference type="Gene3D" id="3.10.20.410">
    <property type="match status" value="1"/>
</dbReference>
<evidence type="ECO:0000256" key="8">
    <source>
        <dbReference type="ARBA" id="ARBA00023237"/>
    </source>
</evidence>
<dbReference type="PROSITE" id="PS01151">
    <property type="entry name" value="FIMBRIAL_USHER"/>
    <property type="match status" value="1"/>
</dbReference>
<accession>A0A2A2MAV8</accession>
<dbReference type="Proteomes" id="UP000218796">
    <property type="component" value="Unassembled WGS sequence"/>
</dbReference>
<dbReference type="SUPFAM" id="SSF141729">
    <property type="entry name" value="FimD N-terminal domain-like"/>
    <property type="match status" value="1"/>
</dbReference>
<evidence type="ECO:0000313" key="13">
    <source>
        <dbReference type="EMBL" id="PAV95977.1"/>
    </source>
</evidence>
<dbReference type="InterPro" id="IPR025885">
    <property type="entry name" value="PapC_N"/>
</dbReference>
<gene>
    <name evidence="13" type="ORF">CJD50_13215</name>
</gene>
<dbReference type="PANTHER" id="PTHR30451">
    <property type="entry name" value="OUTER MEMBRANE USHER PROTEIN"/>
    <property type="match status" value="1"/>
</dbReference>
<evidence type="ECO:0000256" key="5">
    <source>
        <dbReference type="ARBA" id="ARBA00022692"/>
    </source>
</evidence>
<dbReference type="GO" id="GO:0009297">
    <property type="term" value="P:pilus assembly"/>
    <property type="evidence" value="ECO:0007669"/>
    <property type="project" value="InterPro"/>
</dbReference>
<dbReference type="InterPro" id="IPR000015">
    <property type="entry name" value="Fimb_usher"/>
</dbReference>